<dbReference type="HOGENOM" id="CLU_3354028_0_0_6"/>
<gene>
    <name evidence="1" type="ordered locus">AFE_1019</name>
</gene>
<evidence type="ECO:0000313" key="2">
    <source>
        <dbReference type="Proteomes" id="UP000001362"/>
    </source>
</evidence>
<dbReference type="PaxDb" id="243159-AFE_1019"/>
<reference evidence="1 2" key="1">
    <citation type="journal article" date="2008" name="BMC Genomics">
        <title>Acidithiobacillus ferrooxidans metabolism: from genome sequence to industrial applications.</title>
        <authorList>
            <person name="Valdes J."/>
            <person name="Pedroso I."/>
            <person name="Quatrini R."/>
            <person name="Dodson R.J."/>
            <person name="Tettelin H."/>
            <person name="Blake R.II."/>
            <person name="Eisen J.A."/>
            <person name="Holmes D.S."/>
        </authorList>
    </citation>
    <scope>NUCLEOTIDE SEQUENCE [LARGE SCALE GENOMIC DNA]</scope>
    <source>
        <strain evidence="2">ATCC 23270 / DSM 14882 / CIP 104768 / NCIMB 8455</strain>
    </source>
</reference>
<accession>B7J7J4</accession>
<proteinExistence type="predicted"/>
<keyword evidence="2" id="KW-1185">Reference proteome</keyword>
<dbReference type="AlphaFoldDB" id="B7J7J4"/>
<organism evidence="1 2">
    <name type="scientific">Acidithiobacillus ferrooxidans (strain ATCC 23270 / DSM 14882 / CIP 104768 / NCIMB 8455)</name>
    <name type="common">Ferrobacillus ferrooxidans (strain ATCC 23270)</name>
    <dbReference type="NCBI Taxonomy" id="243159"/>
    <lineage>
        <taxon>Bacteria</taxon>
        <taxon>Pseudomonadati</taxon>
        <taxon>Pseudomonadota</taxon>
        <taxon>Acidithiobacillia</taxon>
        <taxon>Acidithiobacillales</taxon>
        <taxon>Acidithiobacillaceae</taxon>
        <taxon>Acidithiobacillus</taxon>
    </lineage>
</organism>
<dbReference type="KEGG" id="afr:AFE_1019"/>
<dbReference type="EMBL" id="CP001219">
    <property type="protein sequence ID" value="ACK78899.1"/>
    <property type="molecule type" value="Genomic_DNA"/>
</dbReference>
<evidence type="ECO:0000313" key="1">
    <source>
        <dbReference type="EMBL" id="ACK78899.1"/>
    </source>
</evidence>
<sequence length="36" mass="4109">MLMKALQDFHLFGANCFHISGDSRKHSFILTTRLGD</sequence>
<dbReference type="Proteomes" id="UP000001362">
    <property type="component" value="Chromosome"/>
</dbReference>
<dbReference type="STRING" id="243159.AFE_1019"/>
<protein>
    <submittedName>
        <fullName evidence="1">Uncharacterized protein</fullName>
    </submittedName>
</protein>
<name>B7J7J4_ACIF2</name>